<evidence type="ECO:0000313" key="2">
    <source>
        <dbReference type="EMBL" id="MST80102.1"/>
    </source>
</evidence>
<dbReference type="RefSeq" id="WP_154487014.1">
    <property type="nucleotide sequence ID" value="NZ_VUMW01000016.1"/>
</dbReference>
<comment type="caution">
    <text evidence="2">The sequence shown here is derived from an EMBL/GenBank/DDBJ whole genome shotgun (WGS) entry which is preliminary data.</text>
</comment>
<accession>A0A844FPJ6</accession>
<sequence length="122" mass="13006">MKKLEATTLTADQQKFFNDALAFVASVDKDGNPQVGPKGSVTVLDDKHLVWSEVTFAHLWDNIKAGSKVAIVVADVPSHTNVRIVGTATVHEGDDFAKEYAAKVGKPATAAAVVVEVEEIFA</sequence>
<name>A0A844FPJ6_9LACO</name>
<dbReference type="EMBL" id="VUMW01000016">
    <property type="protein sequence ID" value="MST80102.1"/>
    <property type="molecule type" value="Genomic_DNA"/>
</dbReference>
<proteinExistence type="predicted"/>
<evidence type="ECO:0000313" key="3">
    <source>
        <dbReference type="Proteomes" id="UP000452141"/>
    </source>
</evidence>
<dbReference type="AlphaFoldDB" id="A0A844FPJ6"/>
<dbReference type="Gene3D" id="2.30.110.10">
    <property type="entry name" value="Electron Transport, Fmn-binding Protein, Chain A"/>
    <property type="match status" value="1"/>
</dbReference>
<reference evidence="2 3" key="1">
    <citation type="submission" date="2019-08" db="EMBL/GenBank/DDBJ databases">
        <title>In-depth cultivation of the pig gut microbiome towards novel bacterial diversity and tailored functional studies.</title>
        <authorList>
            <person name="Wylensek D."/>
            <person name="Hitch T.C.A."/>
            <person name="Clavel T."/>
        </authorList>
    </citation>
    <scope>NUCLEOTIDE SEQUENCE [LARGE SCALE GENOMIC DNA]</scope>
    <source>
        <strain evidence="2 3">WCA-470BD-2E</strain>
    </source>
</reference>
<feature type="domain" description="Pyridoxamine 5'-phosphate oxidase N-terminal" evidence="1">
    <location>
        <begin position="14"/>
        <end position="117"/>
    </location>
</feature>
<dbReference type="PANTHER" id="PTHR40660:SF1">
    <property type="entry name" value="5'-PHOSPHATE OXIDASE PUTATIVE DOMAIN-CONTAINING PROTEIN-RELATED"/>
    <property type="match status" value="1"/>
</dbReference>
<dbReference type="Proteomes" id="UP000452141">
    <property type="component" value="Unassembled WGS sequence"/>
</dbReference>
<dbReference type="SUPFAM" id="SSF50475">
    <property type="entry name" value="FMN-binding split barrel"/>
    <property type="match status" value="1"/>
</dbReference>
<protein>
    <submittedName>
        <fullName evidence="2">Pyridoxamine 5'-phosphate oxidase family protein</fullName>
    </submittedName>
</protein>
<gene>
    <name evidence="2" type="ORF">FYJ61_06470</name>
</gene>
<dbReference type="InterPro" id="IPR012349">
    <property type="entry name" value="Split_barrel_FMN-bd"/>
</dbReference>
<dbReference type="InterPro" id="IPR011576">
    <property type="entry name" value="Pyridox_Oxase_N"/>
</dbReference>
<dbReference type="Pfam" id="PF01243">
    <property type="entry name" value="PNPOx_N"/>
    <property type="match status" value="1"/>
</dbReference>
<dbReference type="PANTHER" id="PTHR40660">
    <property type="entry name" value="5'-PHOSPHATE OXIDASE PUTATIVE DOMAIN-CONTAINING PROTEIN-RELATED"/>
    <property type="match status" value="1"/>
</dbReference>
<organism evidence="2 3">
    <name type="scientific">Lactobacillus equicursoris</name>
    <dbReference type="NCBI Taxonomy" id="420645"/>
    <lineage>
        <taxon>Bacteria</taxon>
        <taxon>Bacillati</taxon>
        <taxon>Bacillota</taxon>
        <taxon>Bacilli</taxon>
        <taxon>Lactobacillales</taxon>
        <taxon>Lactobacillaceae</taxon>
        <taxon>Lactobacillus</taxon>
    </lineage>
</organism>
<evidence type="ECO:0000259" key="1">
    <source>
        <dbReference type="Pfam" id="PF01243"/>
    </source>
</evidence>